<feature type="domain" description="Ig-like" evidence="6">
    <location>
        <begin position="230"/>
        <end position="323"/>
    </location>
</feature>
<dbReference type="SMART" id="SM00409">
    <property type="entry name" value="IG"/>
    <property type="match status" value="8"/>
</dbReference>
<feature type="compositionally biased region" description="Basic and acidic residues" evidence="3">
    <location>
        <begin position="1194"/>
        <end position="1209"/>
    </location>
</feature>
<keyword evidence="2" id="KW-0393">Immunoglobulin domain</keyword>
<dbReference type="Gene3D" id="2.60.40.10">
    <property type="entry name" value="Immunoglobulins"/>
    <property type="match status" value="9"/>
</dbReference>
<evidence type="ECO:0000313" key="8">
    <source>
        <dbReference type="EMBL" id="RMX52329.1"/>
    </source>
</evidence>
<keyword evidence="4" id="KW-0472">Membrane</keyword>
<proteinExistence type="predicted"/>
<evidence type="ECO:0000256" key="4">
    <source>
        <dbReference type="SAM" id="Phobius"/>
    </source>
</evidence>
<feature type="domain" description="Ig-like" evidence="6">
    <location>
        <begin position="413"/>
        <end position="496"/>
    </location>
</feature>
<feature type="domain" description="Fibronectin type-III" evidence="7">
    <location>
        <begin position="873"/>
        <end position="971"/>
    </location>
</feature>
<feature type="region of interest" description="Disordered" evidence="3">
    <location>
        <begin position="1253"/>
        <end position="1450"/>
    </location>
</feature>
<dbReference type="CDD" id="cd00096">
    <property type="entry name" value="Ig"/>
    <property type="match status" value="2"/>
</dbReference>
<comment type="caution">
    <text evidence="8">The sequence shown here is derived from an EMBL/GenBank/DDBJ whole genome shotgun (WGS) entry which is preliminary data.</text>
</comment>
<evidence type="ECO:0000256" key="2">
    <source>
        <dbReference type="ARBA" id="ARBA00023319"/>
    </source>
</evidence>
<accession>A0A3M6UFK0</accession>
<keyword evidence="5" id="KW-0732">Signal</keyword>
<dbReference type="Pfam" id="PF07679">
    <property type="entry name" value="I-set"/>
    <property type="match status" value="1"/>
</dbReference>
<dbReference type="CDD" id="cd00063">
    <property type="entry name" value="FN3"/>
    <property type="match status" value="1"/>
</dbReference>
<feature type="domain" description="Ig-like" evidence="6">
    <location>
        <begin position="688"/>
        <end position="767"/>
    </location>
</feature>
<feature type="domain" description="Ig-like" evidence="6">
    <location>
        <begin position="772"/>
        <end position="862"/>
    </location>
</feature>
<dbReference type="SMART" id="SM00408">
    <property type="entry name" value="IGc2"/>
    <property type="match status" value="8"/>
</dbReference>
<dbReference type="Pfam" id="PF13895">
    <property type="entry name" value="Ig_2"/>
    <property type="match status" value="1"/>
</dbReference>
<dbReference type="SUPFAM" id="SSF49265">
    <property type="entry name" value="Fibronectin type III"/>
    <property type="match status" value="1"/>
</dbReference>
<protein>
    <submittedName>
        <fullName evidence="8">Uncharacterized protein</fullName>
    </submittedName>
</protein>
<dbReference type="GO" id="GO:0007156">
    <property type="term" value="P:homophilic cell adhesion via plasma membrane adhesion molecules"/>
    <property type="evidence" value="ECO:0007669"/>
    <property type="project" value="TreeGrafter"/>
</dbReference>
<dbReference type="Pfam" id="PF13927">
    <property type="entry name" value="Ig_3"/>
    <property type="match status" value="5"/>
</dbReference>
<dbReference type="InterPro" id="IPR003599">
    <property type="entry name" value="Ig_sub"/>
</dbReference>
<name>A0A3M6UFK0_POCDA</name>
<dbReference type="PROSITE" id="PS50835">
    <property type="entry name" value="IG_LIKE"/>
    <property type="match status" value="8"/>
</dbReference>
<dbReference type="PROSITE" id="PS50853">
    <property type="entry name" value="FN3"/>
    <property type="match status" value="1"/>
</dbReference>
<feature type="transmembrane region" description="Helical" evidence="4">
    <location>
        <begin position="1089"/>
        <end position="1111"/>
    </location>
</feature>
<dbReference type="SMART" id="SM00060">
    <property type="entry name" value="FN3"/>
    <property type="match status" value="1"/>
</dbReference>
<dbReference type="GO" id="GO:0030424">
    <property type="term" value="C:axon"/>
    <property type="evidence" value="ECO:0007669"/>
    <property type="project" value="TreeGrafter"/>
</dbReference>
<dbReference type="PANTHER" id="PTHR10075:SF14">
    <property type="entry name" value="CELL ADHESION MOLECULE DSCAM2-RELATED"/>
    <property type="match status" value="1"/>
</dbReference>
<dbReference type="InterPro" id="IPR003961">
    <property type="entry name" value="FN3_dom"/>
</dbReference>
<dbReference type="InterPro" id="IPR013098">
    <property type="entry name" value="Ig_I-set"/>
</dbReference>
<evidence type="ECO:0000256" key="3">
    <source>
        <dbReference type="SAM" id="MobiDB-lite"/>
    </source>
</evidence>
<dbReference type="OrthoDB" id="6021824at2759"/>
<dbReference type="GO" id="GO:0098632">
    <property type="term" value="F:cell-cell adhesion mediator activity"/>
    <property type="evidence" value="ECO:0007669"/>
    <property type="project" value="TreeGrafter"/>
</dbReference>
<dbReference type="InterPro" id="IPR036179">
    <property type="entry name" value="Ig-like_dom_sf"/>
</dbReference>
<evidence type="ECO:0000259" key="6">
    <source>
        <dbReference type="PROSITE" id="PS50835"/>
    </source>
</evidence>
<feature type="domain" description="Ig-like" evidence="6">
    <location>
        <begin position="501"/>
        <end position="600"/>
    </location>
</feature>
<feature type="region of interest" description="Disordered" evidence="3">
    <location>
        <begin position="1192"/>
        <end position="1223"/>
    </location>
</feature>
<sequence>MKQLFYFGLLVFFSSSEWHFVDCKPAFTKTPSSNGKVYVDKGTNPFDLSWDFNTDGEIVTWVDLMYKKRGSPDVLIARKIGNRLQVPKTSNYYGRVTAGSGKATFVLWYIAESDERTFECKVYFSSVSNPWIMSAVKLIVVVKPKITLRTTQAVVLTEGNTRTLLCVASGNPKPSYTWYKNNVKVQEDPNNSNYTLTSANRYQTGMYRCEAVVTAPALGPYKADYNVNKPQHKVNSLERNETVYLGRDAMFYCRTEAFPIAIQYSWFKDGFQISNSRDYTIDNFGFGESRLTVKQVTKSSVGRYSCYGNNDVGNGKKKSVFLTVHYAPLQITLTPDPAVVRLNKTMILACQADALPLPRYSWMFNGKTLTKAVYNTLELTSAQVNDAGNYTCVAENFYGRKNTTRVVKVEYAPAVQTFTIGTPKNTVIQGTTVEVTCSADGYPAPTFTIKRGNKTVNSTGGRFVIRNIQLKEEDAMYTCEPNNTIGTGAKRELKITVQVSPTFSRKFPDSKKNTREGDRVSYLCVAEGKPAPNITWTFKGKNLTDEPPFVIQTTVLVSSDKLKTTQSSLAIEEVTWREGGTFSCLAFNDAGQKIQSTELEVEYRPVVQSLADHPKNLTVDEGKNATFFCRTKGYPPTISHKWQFNGATISGANCFACPSMTFTKYEVNKTDSGWYSCSGSNNLGEDRPTIISLREVYTVNETGNVSMLCRADGLPKPTIIWRKKGSGEVLANGEQFHLLNAQSTDDGSYSCTTSNYLGEDTKEVMLNVQTHPKIKISSSADTVIPGNKGDVVTLICTFSGKPLPRPSWRRQLNGTDLGVFNGSYVKNISQKNNSSFLNVIVNNTGEHFYCVVSNLLGSDNLTYTIRRRGVPDPPSDVKLSAFKVADAKTVSVNVTWTPGYSGGYEQKFSIYFRVKGSDSDFVEKYVGPSEDNLYTIQGLKPKTEYEFTVQASNIAGLGQKSTLVNVVTPESSIPANRGKVNATRNPDDASLILVEWTIEDKVVRRLNLEIQEGGDGDWKPVSGASNMSTSIKRFTVGDLRVEEVYRFRMDMRRPREQRPVYVFSDVVPAGHTSPIPEKREEKVFLFPTWMISVIAGSSGALLLLVLVLCLCRCRRRRKTLEKEKRIPLQGGPDVVSTTEGRGSCGAQESIEDDPFVVAASMQALDSTNGRKKKLDATINYGYESEAEILLKPGSRQEKNGHVVQSKEEPESNSAYPAKGPQRDFNTFATSVELVRTPSRNTTAVENPVYVAVDEKESSSQPKASTLPLPSKNQNGSIKGPLDPTVHYATSQKKKITKQPRQGPLESANAESPLHNTSEDKPQQEPSLEDLDLDDPSSLPASERPPEKPTPIAMLPSRNTANTFPRNLNKGSPGPPGFFYIPVNRKARAQTYGADMPHQPPPPGLPRKRYATVDGQLKRLNSQGSEDSRSSESTQKTHASKPEEPTDCECDISGVSNMSYVSYLV</sequence>
<dbReference type="GO" id="GO:0070593">
    <property type="term" value="P:dendrite self-avoidance"/>
    <property type="evidence" value="ECO:0007669"/>
    <property type="project" value="TreeGrafter"/>
</dbReference>
<evidence type="ECO:0000256" key="5">
    <source>
        <dbReference type="SAM" id="SignalP"/>
    </source>
</evidence>
<keyword evidence="1" id="KW-0677">Repeat</keyword>
<reference evidence="8 9" key="1">
    <citation type="journal article" date="2018" name="Sci. Rep.">
        <title>Comparative analysis of the Pocillopora damicornis genome highlights role of immune system in coral evolution.</title>
        <authorList>
            <person name="Cunning R."/>
            <person name="Bay R.A."/>
            <person name="Gillette P."/>
            <person name="Baker A.C."/>
            <person name="Traylor-Knowles N."/>
        </authorList>
    </citation>
    <scope>NUCLEOTIDE SEQUENCE [LARGE SCALE GENOMIC DNA]</scope>
    <source>
        <strain evidence="8">RSMAS</strain>
        <tissue evidence="8">Whole animal</tissue>
    </source>
</reference>
<dbReference type="InterPro" id="IPR007110">
    <property type="entry name" value="Ig-like_dom"/>
</dbReference>
<dbReference type="SUPFAM" id="SSF48726">
    <property type="entry name" value="Immunoglobulin"/>
    <property type="match status" value="8"/>
</dbReference>
<organism evidence="8 9">
    <name type="scientific">Pocillopora damicornis</name>
    <name type="common">Cauliflower coral</name>
    <name type="synonym">Millepora damicornis</name>
    <dbReference type="NCBI Taxonomy" id="46731"/>
    <lineage>
        <taxon>Eukaryota</taxon>
        <taxon>Metazoa</taxon>
        <taxon>Cnidaria</taxon>
        <taxon>Anthozoa</taxon>
        <taxon>Hexacorallia</taxon>
        <taxon>Scleractinia</taxon>
        <taxon>Astrocoeniina</taxon>
        <taxon>Pocilloporidae</taxon>
        <taxon>Pocillopora</taxon>
    </lineage>
</organism>
<gene>
    <name evidence="8" type="ORF">pdam_00022718</name>
</gene>
<evidence type="ECO:0000313" key="9">
    <source>
        <dbReference type="Proteomes" id="UP000275408"/>
    </source>
</evidence>
<dbReference type="Proteomes" id="UP000275408">
    <property type="component" value="Unassembled WGS sequence"/>
</dbReference>
<dbReference type="InterPro" id="IPR036116">
    <property type="entry name" value="FN3_sf"/>
</dbReference>
<keyword evidence="4" id="KW-1133">Transmembrane helix</keyword>
<feature type="compositionally biased region" description="Polar residues" evidence="3">
    <location>
        <begin position="1356"/>
        <end position="1369"/>
    </location>
</feature>
<dbReference type="PANTHER" id="PTHR10075">
    <property type="entry name" value="BASIGIN RELATED"/>
    <property type="match status" value="1"/>
</dbReference>
<dbReference type="Pfam" id="PF00041">
    <property type="entry name" value="fn3"/>
    <property type="match status" value="1"/>
</dbReference>
<feature type="signal peptide" evidence="5">
    <location>
        <begin position="1"/>
        <end position="23"/>
    </location>
</feature>
<feature type="domain" description="Ig-like" evidence="6">
    <location>
        <begin position="605"/>
        <end position="682"/>
    </location>
</feature>
<evidence type="ECO:0000256" key="1">
    <source>
        <dbReference type="ARBA" id="ARBA00022737"/>
    </source>
</evidence>
<feature type="chain" id="PRO_5018038078" evidence="5">
    <location>
        <begin position="24"/>
        <end position="1464"/>
    </location>
</feature>
<feature type="domain" description="Ig-like" evidence="6">
    <location>
        <begin position="144"/>
        <end position="211"/>
    </location>
</feature>
<dbReference type="GO" id="GO:0007411">
    <property type="term" value="P:axon guidance"/>
    <property type="evidence" value="ECO:0007669"/>
    <property type="project" value="TreeGrafter"/>
</dbReference>
<evidence type="ECO:0000259" key="7">
    <source>
        <dbReference type="PROSITE" id="PS50853"/>
    </source>
</evidence>
<keyword evidence="9" id="KW-1185">Reference proteome</keyword>
<feature type="domain" description="Ig-like" evidence="6">
    <location>
        <begin position="328"/>
        <end position="410"/>
    </location>
</feature>
<dbReference type="InterPro" id="IPR013783">
    <property type="entry name" value="Ig-like_fold"/>
</dbReference>
<dbReference type="InterPro" id="IPR003598">
    <property type="entry name" value="Ig_sub2"/>
</dbReference>
<dbReference type="EMBL" id="RCHS01001659">
    <property type="protein sequence ID" value="RMX52329.1"/>
    <property type="molecule type" value="Genomic_DNA"/>
</dbReference>
<keyword evidence="4" id="KW-0812">Transmembrane</keyword>
<dbReference type="GO" id="GO:0005886">
    <property type="term" value="C:plasma membrane"/>
    <property type="evidence" value="ECO:0007669"/>
    <property type="project" value="TreeGrafter"/>
</dbReference>